<dbReference type="EMBL" id="QLLO01000010">
    <property type="protein sequence ID" value="RAJ12029.1"/>
    <property type="molecule type" value="Genomic_DNA"/>
</dbReference>
<organism evidence="2 3">
    <name type="scientific">Olleya aquimaris</name>
    <dbReference type="NCBI Taxonomy" id="639310"/>
    <lineage>
        <taxon>Bacteria</taxon>
        <taxon>Pseudomonadati</taxon>
        <taxon>Bacteroidota</taxon>
        <taxon>Flavobacteriia</taxon>
        <taxon>Flavobacteriales</taxon>
        <taxon>Flavobacteriaceae</taxon>
    </lineage>
</organism>
<keyword evidence="1" id="KW-0175">Coiled coil</keyword>
<evidence type="ECO:0000256" key="1">
    <source>
        <dbReference type="SAM" id="Coils"/>
    </source>
</evidence>
<accession>A0A327R5B5</accession>
<dbReference type="AlphaFoldDB" id="A0A327R5B5"/>
<evidence type="ECO:0008006" key="4">
    <source>
        <dbReference type="Google" id="ProtNLM"/>
    </source>
</evidence>
<name>A0A327R5B5_9FLAO</name>
<dbReference type="Proteomes" id="UP000248703">
    <property type="component" value="Unassembled WGS sequence"/>
</dbReference>
<comment type="caution">
    <text evidence="2">The sequence shown here is derived from an EMBL/GenBank/DDBJ whole genome shotgun (WGS) entry which is preliminary data.</text>
</comment>
<keyword evidence="3" id="KW-1185">Reference proteome</keyword>
<protein>
    <recommendedName>
        <fullName evidence="4">Hydrolase</fullName>
    </recommendedName>
</protein>
<feature type="coiled-coil region" evidence="1">
    <location>
        <begin position="28"/>
        <end position="55"/>
    </location>
</feature>
<proteinExistence type="predicted"/>
<dbReference type="RefSeq" id="WP_111660792.1">
    <property type="nucleotide sequence ID" value="NZ_QLLO01000010.1"/>
</dbReference>
<gene>
    <name evidence="2" type="ORF">LY08_02529</name>
</gene>
<dbReference type="OrthoDB" id="1451701at2"/>
<sequence>MKNKIFMYLFIFTLLIVVFQYVNSKNILDDSAKRMETLKTQNTALKAQVEAQNLELSDLSLFDLRHNQMAKDYFYNKSLDIDALIPFLQNELYKLNEVDGEHPLIPYAASEGKKMQFNTIKMLNHRWIIADFTDGHFEGELLIKYFISSDQKVDFEVLDYLLYTR</sequence>
<reference evidence="2 3" key="1">
    <citation type="submission" date="2018-06" db="EMBL/GenBank/DDBJ databases">
        <title>Genomic Encyclopedia of Archaeal and Bacterial Type Strains, Phase II (KMG-II): from individual species to whole genera.</title>
        <authorList>
            <person name="Goeker M."/>
        </authorList>
    </citation>
    <scope>NUCLEOTIDE SEQUENCE [LARGE SCALE GENOMIC DNA]</scope>
    <source>
        <strain evidence="2 3">DSM 24464</strain>
    </source>
</reference>
<evidence type="ECO:0000313" key="3">
    <source>
        <dbReference type="Proteomes" id="UP000248703"/>
    </source>
</evidence>
<evidence type="ECO:0000313" key="2">
    <source>
        <dbReference type="EMBL" id="RAJ12029.1"/>
    </source>
</evidence>